<feature type="region of interest" description="Disordered" evidence="2">
    <location>
        <begin position="1"/>
        <end position="22"/>
    </location>
</feature>
<reference evidence="3 4" key="1">
    <citation type="submission" date="2020-04" db="EMBL/GenBank/DDBJ databases">
        <title>Perkinsus olseni comparative genomics.</title>
        <authorList>
            <person name="Bogema D.R."/>
        </authorList>
    </citation>
    <scope>NUCLEOTIDE SEQUENCE [LARGE SCALE GENOMIC DNA]</scope>
    <source>
        <strain evidence="3">00978-12</strain>
    </source>
</reference>
<evidence type="ECO:0000313" key="4">
    <source>
        <dbReference type="Proteomes" id="UP000541610"/>
    </source>
</evidence>
<feature type="coiled-coil region" evidence="1">
    <location>
        <begin position="25"/>
        <end position="52"/>
    </location>
</feature>
<gene>
    <name evidence="3" type="ORF">FOZ60_005191</name>
</gene>
<dbReference type="AlphaFoldDB" id="A0A7J6NRH0"/>
<sequence>MAATARDPSAPAHRARFGPDGPEVFKALSENLRDEREENERICDQNGELKEENRKLRLTLNEMQDFVSEEGLPRHNVFSRLYDDAVNRVRKLEALSKKIIQEEARLLNSVPGAVFTVHMPGKLHRSKPAAVSNDKLLHTSDGENVIEEAVATLDQEPLTITAPTLARSTTDDVFESTPVTVVRTKAKGSVMIAFLQVPISSGRSRVSDASVGGNNNSTA</sequence>
<keyword evidence="1" id="KW-0175">Coiled coil</keyword>
<evidence type="ECO:0000256" key="2">
    <source>
        <dbReference type="SAM" id="MobiDB-lite"/>
    </source>
</evidence>
<accession>A0A7J6NRH0</accession>
<protein>
    <submittedName>
        <fullName evidence="3">Uncharacterized protein</fullName>
    </submittedName>
</protein>
<dbReference type="Proteomes" id="UP000541610">
    <property type="component" value="Unassembled WGS sequence"/>
</dbReference>
<dbReference type="EMBL" id="JABANP010000220">
    <property type="protein sequence ID" value="KAF4686473.1"/>
    <property type="molecule type" value="Genomic_DNA"/>
</dbReference>
<organism evidence="3 4">
    <name type="scientific">Perkinsus olseni</name>
    <name type="common">Perkinsus atlanticus</name>
    <dbReference type="NCBI Taxonomy" id="32597"/>
    <lineage>
        <taxon>Eukaryota</taxon>
        <taxon>Sar</taxon>
        <taxon>Alveolata</taxon>
        <taxon>Perkinsozoa</taxon>
        <taxon>Perkinsea</taxon>
        <taxon>Perkinsida</taxon>
        <taxon>Perkinsidae</taxon>
        <taxon>Perkinsus</taxon>
    </lineage>
</organism>
<name>A0A7J6NRH0_PEROL</name>
<proteinExistence type="predicted"/>
<comment type="caution">
    <text evidence="3">The sequence shown here is derived from an EMBL/GenBank/DDBJ whole genome shotgun (WGS) entry which is preliminary data.</text>
</comment>
<evidence type="ECO:0000313" key="3">
    <source>
        <dbReference type="EMBL" id="KAF4686473.1"/>
    </source>
</evidence>
<evidence type="ECO:0000256" key="1">
    <source>
        <dbReference type="SAM" id="Coils"/>
    </source>
</evidence>
<dbReference type="OrthoDB" id="439560at2759"/>